<reference evidence="1 2" key="1">
    <citation type="submission" date="2023-02" db="EMBL/GenBank/DDBJ databases">
        <title>LHISI_Scaffold_Assembly.</title>
        <authorList>
            <person name="Stuart O.P."/>
            <person name="Cleave R."/>
            <person name="Magrath M.J.L."/>
            <person name="Mikheyev A.S."/>
        </authorList>
    </citation>
    <scope>NUCLEOTIDE SEQUENCE [LARGE SCALE GENOMIC DNA]</scope>
    <source>
        <strain evidence="1">Daus_M_001</strain>
        <tissue evidence="1">Leg muscle</tissue>
    </source>
</reference>
<proteinExistence type="predicted"/>
<evidence type="ECO:0000313" key="2">
    <source>
        <dbReference type="Proteomes" id="UP001159363"/>
    </source>
</evidence>
<evidence type="ECO:0008006" key="3">
    <source>
        <dbReference type="Google" id="ProtNLM"/>
    </source>
</evidence>
<dbReference type="InterPro" id="IPR036397">
    <property type="entry name" value="RNaseH_sf"/>
</dbReference>
<accession>A0ABQ9HMR5</accession>
<evidence type="ECO:0000313" key="1">
    <source>
        <dbReference type="EMBL" id="KAJ8885626.1"/>
    </source>
</evidence>
<dbReference type="SUPFAM" id="SSF53098">
    <property type="entry name" value="Ribonuclease H-like"/>
    <property type="match status" value="1"/>
</dbReference>
<sequence>MNAHSTGRITRWALKMLEYTFNIKQNSVKSHAHEDSLKGILYGMRWAVPSGMAYEVAQFLLENVICRHSTPGSILSDRGQVFSSAVVHELLKLMGVQETMTSGYRS</sequence>
<dbReference type="EMBL" id="JARBHB010000004">
    <property type="protein sequence ID" value="KAJ8885626.1"/>
    <property type="molecule type" value="Genomic_DNA"/>
</dbReference>
<organism evidence="1 2">
    <name type="scientific">Dryococelus australis</name>
    <dbReference type="NCBI Taxonomy" id="614101"/>
    <lineage>
        <taxon>Eukaryota</taxon>
        <taxon>Metazoa</taxon>
        <taxon>Ecdysozoa</taxon>
        <taxon>Arthropoda</taxon>
        <taxon>Hexapoda</taxon>
        <taxon>Insecta</taxon>
        <taxon>Pterygota</taxon>
        <taxon>Neoptera</taxon>
        <taxon>Polyneoptera</taxon>
        <taxon>Phasmatodea</taxon>
        <taxon>Verophasmatodea</taxon>
        <taxon>Anareolatae</taxon>
        <taxon>Phasmatidae</taxon>
        <taxon>Eurycanthinae</taxon>
        <taxon>Dryococelus</taxon>
    </lineage>
</organism>
<dbReference type="InterPro" id="IPR012337">
    <property type="entry name" value="RNaseH-like_sf"/>
</dbReference>
<dbReference type="Proteomes" id="UP001159363">
    <property type="component" value="Chromosome X"/>
</dbReference>
<dbReference type="Gene3D" id="3.30.420.10">
    <property type="entry name" value="Ribonuclease H-like superfamily/Ribonuclease H"/>
    <property type="match status" value="1"/>
</dbReference>
<keyword evidence="2" id="KW-1185">Reference proteome</keyword>
<protein>
    <recommendedName>
        <fullName evidence="3">Integrase catalytic domain-containing protein</fullName>
    </recommendedName>
</protein>
<gene>
    <name evidence="1" type="ORF">PR048_011824</name>
</gene>
<comment type="caution">
    <text evidence="1">The sequence shown here is derived from an EMBL/GenBank/DDBJ whole genome shotgun (WGS) entry which is preliminary data.</text>
</comment>
<name>A0ABQ9HMR5_9NEOP</name>